<accession>Q9PDI5</accession>
<sequence length="45" mass="5296">MFCCFHLVLKVEHNGLYGVSCFYKYLEIFREEIVMCIGVKSLIYG</sequence>
<dbReference type="EMBL" id="AE003849">
    <property type="protein sequence ID" value="AAF84203.1"/>
    <property type="molecule type" value="Genomic_DNA"/>
</dbReference>
<gene>
    <name evidence="1" type="ordered locus">XF_1394</name>
</gene>
<evidence type="ECO:0000313" key="2">
    <source>
        <dbReference type="Proteomes" id="UP000000812"/>
    </source>
</evidence>
<dbReference type="KEGG" id="xfa:XF_1394"/>
<dbReference type="Proteomes" id="UP000000812">
    <property type="component" value="Chromosome"/>
</dbReference>
<dbReference type="HOGENOM" id="CLU_3207175_0_0_6"/>
<organism evidence="1 2">
    <name type="scientific">Xylella fastidiosa (strain 9a5c)</name>
    <dbReference type="NCBI Taxonomy" id="160492"/>
    <lineage>
        <taxon>Bacteria</taxon>
        <taxon>Pseudomonadati</taxon>
        <taxon>Pseudomonadota</taxon>
        <taxon>Gammaproteobacteria</taxon>
        <taxon>Lysobacterales</taxon>
        <taxon>Lysobacteraceae</taxon>
        <taxon>Xylella</taxon>
    </lineage>
</organism>
<name>Q9PDI5_XYLFA</name>
<reference evidence="1 2" key="1">
    <citation type="journal article" date="2000" name="Nature">
        <title>The genome sequence of the plant pathogen Xylella fastidiosa.</title>
        <authorList>
            <person name="Simpson A.J."/>
            <person name="Reinach F.C."/>
            <person name="Arruda P."/>
            <person name="Abreu F.A."/>
            <person name="Acencio M."/>
            <person name="Alvarenga R."/>
            <person name="Alves L.M."/>
            <person name="Araya J.E."/>
            <person name="Baia G.S."/>
            <person name="Baptista C.S."/>
            <person name="Barros M.H."/>
            <person name="Bonaccorsi E.D."/>
            <person name="Bordin S."/>
            <person name="Bove J.M."/>
            <person name="Briones M.R."/>
            <person name="Bueno M.R."/>
            <person name="Camargo A.A."/>
            <person name="Camargo L.E."/>
            <person name="Carraro D.M."/>
            <person name="Carrer H."/>
            <person name="Colauto N.B."/>
            <person name="Colombo C."/>
            <person name="Costa F.F."/>
            <person name="Costa M.C."/>
            <person name="Costa-Neto C.M."/>
            <person name="Coutinho L.L."/>
            <person name="Cristofani M."/>
            <person name="Dias-Neto E."/>
            <person name="Docena C."/>
            <person name="El-Dorry H."/>
            <person name="Facincani A.P."/>
            <person name="Ferreira A.J."/>
            <person name="Ferreira V.C."/>
            <person name="Ferro J.A."/>
            <person name="Fraga J.S."/>
            <person name="Franca S.C."/>
            <person name="Franco M.C."/>
            <person name="Frohme M."/>
            <person name="Furlan L.R."/>
            <person name="Garnier M."/>
            <person name="Goldman G.H."/>
            <person name="Goldman M.H."/>
            <person name="Gomes S.L."/>
            <person name="Gruber A."/>
            <person name="Ho P.L."/>
            <person name="Hoheisel J.D."/>
            <person name="Junqueira M.L."/>
            <person name="Kemper E.L."/>
            <person name="Kitajima J.P."/>
            <person name="Krieger J.E."/>
            <person name="Kuramae E.E."/>
            <person name="Laigret F."/>
            <person name="Lambais M.R."/>
            <person name="Leite L.C."/>
            <person name="Lemos E.G."/>
            <person name="Lemos M.V."/>
            <person name="Lopes S.A."/>
            <person name="Lopes C.R."/>
            <person name="Machado J.A."/>
            <person name="Machado M.A."/>
            <person name="Madeira A.M."/>
            <person name="Madeira H.M."/>
            <person name="Marino C.L."/>
            <person name="Marques M.V."/>
            <person name="Martins E.A."/>
            <person name="Martins E.M."/>
            <person name="Matsukuma A.Y."/>
            <person name="Menck C.F."/>
            <person name="Miracca E.C."/>
            <person name="Miyaki C.Y."/>
            <person name="Monteriro-Vitorello C.B."/>
            <person name="Moon D.H."/>
            <person name="Nagai M.A."/>
            <person name="Nascimento A.L."/>
            <person name="Netto L.E."/>
            <person name="Nhani A.Jr."/>
            <person name="Nobrega F.G."/>
            <person name="Nunes L.R."/>
            <person name="Oliveira M.A."/>
            <person name="de Oliveira M.C."/>
            <person name="de Oliveira R.C."/>
            <person name="Palmieri D.A."/>
            <person name="Paris A."/>
            <person name="Peixoto B.R."/>
            <person name="Pereira G.A."/>
            <person name="Pereira H.A.Jr."/>
            <person name="Pesquero J.B."/>
            <person name="Quaggio R.B."/>
            <person name="Roberto P.G."/>
            <person name="Rodrigues V."/>
            <person name="de M Rosa A.J."/>
            <person name="de Rosa V.E.Jr."/>
            <person name="de Sa R.G."/>
            <person name="Santelli R.V."/>
            <person name="Sawasaki H.E."/>
            <person name="da Silva A.C."/>
            <person name="da Silva A.M."/>
            <person name="da Silva F.R."/>
            <person name="da Silva W.A.Jr."/>
            <person name="da Silveira J.F."/>
            <person name="Silvestri M.L."/>
            <person name="Siqueira W.J."/>
            <person name="de Souza A.A."/>
            <person name="de Souza A.P."/>
            <person name="Terenzi M.F."/>
            <person name="Truffi D."/>
            <person name="Tsai S.M."/>
            <person name="Tsuhako M.H."/>
            <person name="Vallada H."/>
            <person name="Van Sluys M.A."/>
            <person name="Verjovski-Almeida S."/>
            <person name="Vettore A.L."/>
            <person name="Zago M.A."/>
            <person name="Zatz M."/>
            <person name="Meidanis J."/>
            <person name="Setubal J.C."/>
        </authorList>
    </citation>
    <scope>NUCLEOTIDE SEQUENCE [LARGE SCALE GENOMIC DNA]</scope>
    <source>
        <strain evidence="1 2">9a5c</strain>
    </source>
</reference>
<proteinExistence type="predicted"/>
<protein>
    <submittedName>
        <fullName evidence="1">Uncharacterized protein</fullName>
    </submittedName>
</protein>
<dbReference type="PIR" id="F82685">
    <property type="entry name" value="F82685"/>
</dbReference>
<evidence type="ECO:0000313" key="1">
    <source>
        <dbReference type="EMBL" id="AAF84203.1"/>
    </source>
</evidence>
<dbReference type="AlphaFoldDB" id="Q9PDI5"/>